<accession>A0A2N9AYG6</accession>
<evidence type="ECO:0000313" key="2">
    <source>
        <dbReference type="Proteomes" id="UP000233769"/>
    </source>
</evidence>
<organism evidence="1 2">
    <name type="scientific">Methylorubrum extorquens</name>
    <name type="common">Methylobacterium dichloromethanicum</name>
    <name type="synonym">Methylobacterium extorquens</name>
    <dbReference type="NCBI Taxonomy" id="408"/>
    <lineage>
        <taxon>Bacteria</taxon>
        <taxon>Pseudomonadati</taxon>
        <taxon>Pseudomonadota</taxon>
        <taxon>Alphaproteobacteria</taxon>
        <taxon>Hyphomicrobiales</taxon>
        <taxon>Methylobacteriaceae</taxon>
        <taxon>Methylorubrum</taxon>
    </lineage>
</organism>
<proteinExistence type="predicted"/>
<dbReference type="Proteomes" id="UP000233769">
    <property type="component" value="Chromosome tk0001"/>
</dbReference>
<sequence>MFDRAWFGKSRNPLNRQLPCTAEPGVNTGFPLWRVAVQKAFIAVVFRLEHLFVDILSTSPCRH</sequence>
<dbReference type="EMBL" id="LT962688">
    <property type="protein sequence ID" value="SOR32355.1"/>
    <property type="molecule type" value="Genomic_DNA"/>
</dbReference>
<evidence type="ECO:0000313" key="1">
    <source>
        <dbReference type="EMBL" id="SOR32355.1"/>
    </source>
</evidence>
<gene>
    <name evidence="1" type="ORF">TK0001_5796</name>
</gene>
<name>A0A2N9AYG6_METEX</name>
<dbReference type="AlphaFoldDB" id="A0A2N9AYG6"/>
<protein>
    <submittedName>
        <fullName evidence="1">Uncharacterized protein</fullName>
    </submittedName>
</protein>
<reference evidence="2" key="1">
    <citation type="submission" date="2017-10" db="EMBL/GenBank/DDBJ databases">
        <authorList>
            <person name="Regsiter A."/>
            <person name="William W."/>
        </authorList>
    </citation>
    <scope>NUCLEOTIDE SEQUENCE [LARGE SCALE GENOMIC DNA]</scope>
</reference>